<accession>A0A8K0J0N4</accession>
<proteinExistence type="predicted"/>
<feature type="region of interest" description="Disordered" evidence="1">
    <location>
        <begin position="70"/>
        <end position="108"/>
    </location>
</feature>
<feature type="compositionally biased region" description="Basic residues" evidence="1">
    <location>
        <begin position="73"/>
        <end position="87"/>
    </location>
</feature>
<sequence>MRQLSYEGSAHHVDFSHMVHRDIASALHDASARHAARNAVSVPVPAPASTPASSPLAALSRAVHAVRQDVSHRCRRHHHSNSPRSRRTSCPALPPTRSQEKLGMPSPPGSLYRTCGASACFDDDARSTAGSHDSALKELVTASMHKPSSSFGESPFRAFGGIMVSQEVSINVQEPQTNPDAFPDADADVDAASRPRRDTQAQIEHSYIATASGNLAAMGRGKNHEAAFVDELLSLAIRADKRSMLVATKPTFASSHAKPSGIGSTTSISCDVMSLDRVDPDIAVDADVSNCLLSDGAHVVPPHISCIISATVPPSLSSSSVLITGLHGVK</sequence>
<protein>
    <submittedName>
        <fullName evidence="2">Uncharacterized protein</fullName>
    </submittedName>
</protein>
<dbReference type="AlphaFoldDB" id="A0A8K0J0N4"/>
<name>A0A8K0J0N4_9HYPO</name>
<dbReference type="OrthoDB" id="264015at2759"/>
<reference evidence="2" key="1">
    <citation type="journal article" date="2020" name="bioRxiv">
        <title>Whole genome comparisons of ergot fungi reveals the divergence and evolution of species within the genus Claviceps are the result of varying mechanisms driving genome evolution and host range expansion.</title>
        <authorList>
            <person name="Wyka S.A."/>
            <person name="Mondo S.J."/>
            <person name="Liu M."/>
            <person name="Dettman J."/>
            <person name="Nalam V."/>
            <person name="Broders K.D."/>
        </authorList>
    </citation>
    <scope>NUCLEOTIDE SEQUENCE</scope>
    <source>
        <strain evidence="2">CCC 489</strain>
    </source>
</reference>
<evidence type="ECO:0000313" key="2">
    <source>
        <dbReference type="EMBL" id="KAG5915361.1"/>
    </source>
</evidence>
<dbReference type="Proteomes" id="UP000811619">
    <property type="component" value="Unassembled WGS sequence"/>
</dbReference>
<keyword evidence="3" id="KW-1185">Reference proteome</keyword>
<organism evidence="2 3">
    <name type="scientific">Claviceps africana</name>
    <dbReference type="NCBI Taxonomy" id="83212"/>
    <lineage>
        <taxon>Eukaryota</taxon>
        <taxon>Fungi</taxon>
        <taxon>Dikarya</taxon>
        <taxon>Ascomycota</taxon>
        <taxon>Pezizomycotina</taxon>
        <taxon>Sordariomycetes</taxon>
        <taxon>Hypocreomycetidae</taxon>
        <taxon>Hypocreales</taxon>
        <taxon>Clavicipitaceae</taxon>
        <taxon>Claviceps</taxon>
    </lineage>
</organism>
<comment type="caution">
    <text evidence="2">The sequence shown here is derived from an EMBL/GenBank/DDBJ whole genome shotgun (WGS) entry which is preliminary data.</text>
</comment>
<evidence type="ECO:0000256" key="1">
    <source>
        <dbReference type="SAM" id="MobiDB-lite"/>
    </source>
</evidence>
<dbReference type="EMBL" id="SRPY01000993">
    <property type="protein sequence ID" value="KAG5915361.1"/>
    <property type="molecule type" value="Genomic_DNA"/>
</dbReference>
<evidence type="ECO:0000313" key="3">
    <source>
        <dbReference type="Proteomes" id="UP000811619"/>
    </source>
</evidence>
<gene>
    <name evidence="2" type="ORF">E4U42_008106</name>
</gene>